<evidence type="ECO:0000313" key="6">
    <source>
        <dbReference type="EMBL" id="KEY63814.1"/>
    </source>
</evidence>
<evidence type="ECO:0000256" key="1">
    <source>
        <dbReference type="ARBA" id="ARBA00005979"/>
    </source>
</evidence>
<dbReference type="Pfam" id="PF00724">
    <property type="entry name" value="Oxidored_FMN"/>
    <property type="match status" value="1"/>
</dbReference>
<name>A0A084AET5_STACB</name>
<evidence type="ECO:0000259" key="5">
    <source>
        <dbReference type="Pfam" id="PF00724"/>
    </source>
</evidence>
<dbReference type="GO" id="GO:0010181">
    <property type="term" value="F:FMN binding"/>
    <property type="evidence" value="ECO:0007669"/>
    <property type="project" value="InterPro"/>
</dbReference>
<accession>A0A084AET5</accession>
<protein>
    <recommendedName>
        <fullName evidence="5">NADH:flavin oxidoreductase/NADH oxidase N-terminal domain-containing protein</fullName>
    </recommendedName>
</protein>
<evidence type="ECO:0000256" key="4">
    <source>
        <dbReference type="ARBA" id="ARBA00023002"/>
    </source>
</evidence>
<keyword evidence="7" id="KW-1185">Reference proteome</keyword>
<dbReference type="CDD" id="cd04733">
    <property type="entry name" value="OYE_like_2_FMN"/>
    <property type="match status" value="1"/>
</dbReference>
<comment type="similarity">
    <text evidence="1">Belongs to the NADH:flavin oxidoreductase/NADH oxidase family.</text>
</comment>
<reference evidence="6 7" key="1">
    <citation type="journal article" date="2014" name="BMC Genomics">
        <title>Comparative genome sequencing reveals chemotype-specific gene clusters in the toxigenic black mold Stachybotrys.</title>
        <authorList>
            <person name="Semeiks J."/>
            <person name="Borek D."/>
            <person name="Otwinowski Z."/>
            <person name="Grishin N.V."/>
        </authorList>
    </citation>
    <scope>NUCLEOTIDE SEQUENCE [LARGE SCALE GENOMIC DNA]</scope>
    <source>
        <strain evidence="7">CBS 109288 / IBT 7711</strain>
    </source>
</reference>
<dbReference type="InterPro" id="IPR051799">
    <property type="entry name" value="NADH_flavin_oxidoreductase"/>
</dbReference>
<dbReference type="SUPFAM" id="SSF51395">
    <property type="entry name" value="FMN-linked oxidoreductases"/>
    <property type="match status" value="1"/>
</dbReference>
<dbReference type="Proteomes" id="UP000028045">
    <property type="component" value="Unassembled WGS sequence"/>
</dbReference>
<dbReference type="InterPro" id="IPR013785">
    <property type="entry name" value="Aldolase_TIM"/>
</dbReference>
<gene>
    <name evidence="6" type="ORF">S7711_09716</name>
</gene>
<dbReference type="AlphaFoldDB" id="A0A084AET5"/>
<dbReference type="PANTHER" id="PTHR43656:SF5">
    <property type="entry name" value="NADH:FLAVIN OXIDOREDUCTASE_NADH OXIDASE N-TERMINAL DOMAIN-CONTAINING PROTEIN"/>
    <property type="match status" value="1"/>
</dbReference>
<evidence type="ECO:0000256" key="2">
    <source>
        <dbReference type="ARBA" id="ARBA00022630"/>
    </source>
</evidence>
<sequence>MSPRRMETDAVDASPLGKPLDFAFSGKSAKNRFLKAAMTERLSTWDAKDFSKRGIPTKQLINVYRRWGEGEFGLILTGNVMIEYDQLEAAGNPIIPRDAPFEGERFDAFKELAEVSKKHGSLIVAQLSHPGRQVADNIQPNPISASDVQLEGNVMGMHFAKPRPMEKADFEAVIDGFANAAEYTYKAGYDGVQLHGAHGYLLAQFLSQTTNKRTDEYGGSLSNRARLIFQISEAIRARVPDRSFILGIKVNSVEFQAEGFSTEDCRTLCGELERHGFDFVELSGGTYQELGFSHKRESSKKREAFFLDFADSIVKELSKTRAYVTGGLRTVKGMTGALDTVDGVGLARPITHEFDLPARILRGEVQSAIDTLLDEQDFATTNIAAGTQIRLVGNDKEPLDLSREDHKKVFDESMGKWGEKMANNEDNSKFGYVDIFGVQLEPFGTSYGAA</sequence>
<organism evidence="6 7">
    <name type="scientific">Stachybotrys chartarum (strain CBS 109288 / IBT 7711)</name>
    <name type="common">Toxic black mold</name>
    <name type="synonym">Stilbospora chartarum</name>
    <dbReference type="NCBI Taxonomy" id="1280523"/>
    <lineage>
        <taxon>Eukaryota</taxon>
        <taxon>Fungi</taxon>
        <taxon>Dikarya</taxon>
        <taxon>Ascomycota</taxon>
        <taxon>Pezizomycotina</taxon>
        <taxon>Sordariomycetes</taxon>
        <taxon>Hypocreomycetidae</taxon>
        <taxon>Hypocreales</taxon>
        <taxon>Stachybotryaceae</taxon>
        <taxon>Stachybotrys</taxon>
    </lineage>
</organism>
<proteinExistence type="inferred from homology"/>
<dbReference type="EMBL" id="KL649658">
    <property type="protein sequence ID" value="KEY63814.1"/>
    <property type="molecule type" value="Genomic_DNA"/>
</dbReference>
<keyword evidence="3" id="KW-0288">FMN</keyword>
<feature type="domain" description="NADH:flavin oxidoreductase/NADH oxidase N-terminal" evidence="5">
    <location>
        <begin position="18"/>
        <end position="361"/>
    </location>
</feature>
<dbReference type="OrthoDB" id="1663137at2759"/>
<keyword evidence="4" id="KW-0560">Oxidoreductase</keyword>
<dbReference type="HOGENOM" id="CLU_012153_6_3_1"/>
<evidence type="ECO:0000313" key="7">
    <source>
        <dbReference type="Proteomes" id="UP000028045"/>
    </source>
</evidence>
<evidence type="ECO:0000256" key="3">
    <source>
        <dbReference type="ARBA" id="ARBA00022643"/>
    </source>
</evidence>
<keyword evidence="2" id="KW-0285">Flavoprotein</keyword>
<dbReference type="GO" id="GO:0016491">
    <property type="term" value="F:oxidoreductase activity"/>
    <property type="evidence" value="ECO:0007669"/>
    <property type="project" value="UniProtKB-KW"/>
</dbReference>
<dbReference type="InterPro" id="IPR001155">
    <property type="entry name" value="OxRdtase_FMN_N"/>
</dbReference>
<dbReference type="PANTHER" id="PTHR43656">
    <property type="entry name" value="BINDING OXIDOREDUCTASE, PUTATIVE (AFU_ORTHOLOGUE AFUA_2G08260)-RELATED"/>
    <property type="match status" value="1"/>
</dbReference>
<dbReference type="Gene3D" id="3.20.20.70">
    <property type="entry name" value="Aldolase class I"/>
    <property type="match status" value="1"/>
</dbReference>